<dbReference type="AlphaFoldDB" id="A0A383C677"/>
<dbReference type="EMBL" id="UINC01206325">
    <property type="protein sequence ID" value="SVE27906.1"/>
    <property type="molecule type" value="Genomic_DNA"/>
</dbReference>
<accession>A0A383C677</accession>
<organism evidence="2">
    <name type="scientific">marine metagenome</name>
    <dbReference type="NCBI Taxonomy" id="408172"/>
    <lineage>
        <taxon>unclassified sequences</taxon>
        <taxon>metagenomes</taxon>
        <taxon>ecological metagenomes</taxon>
    </lineage>
</organism>
<dbReference type="Pfam" id="PF00571">
    <property type="entry name" value="CBS"/>
    <property type="match status" value="1"/>
</dbReference>
<dbReference type="InterPro" id="IPR046342">
    <property type="entry name" value="CBS_dom_sf"/>
</dbReference>
<protein>
    <recommendedName>
        <fullName evidence="1">CBS domain-containing protein</fullName>
    </recommendedName>
</protein>
<dbReference type="Gene3D" id="3.10.580.10">
    <property type="entry name" value="CBS-domain"/>
    <property type="match status" value="1"/>
</dbReference>
<feature type="non-terminal residue" evidence="2">
    <location>
        <position position="100"/>
    </location>
</feature>
<proteinExistence type="predicted"/>
<dbReference type="SUPFAM" id="SSF54631">
    <property type="entry name" value="CBS-domain pair"/>
    <property type="match status" value="1"/>
</dbReference>
<feature type="domain" description="CBS" evidence="1">
    <location>
        <begin position="4"/>
        <end position="61"/>
    </location>
</feature>
<dbReference type="InterPro" id="IPR000644">
    <property type="entry name" value="CBS_dom"/>
</dbReference>
<name>A0A383C677_9ZZZZ</name>
<evidence type="ECO:0000259" key="1">
    <source>
        <dbReference type="PROSITE" id="PS51371"/>
    </source>
</evidence>
<reference evidence="2" key="1">
    <citation type="submission" date="2018-05" db="EMBL/GenBank/DDBJ databases">
        <authorList>
            <person name="Lanie J.A."/>
            <person name="Ng W.-L."/>
            <person name="Kazmierczak K.M."/>
            <person name="Andrzejewski T.M."/>
            <person name="Davidsen T.M."/>
            <person name="Wayne K.J."/>
            <person name="Tettelin H."/>
            <person name="Glass J.I."/>
            <person name="Rusch D."/>
            <person name="Podicherti R."/>
            <person name="Tsui H.-C.T."/>
            <person name="Winkler M.E."/>
        </authorList>
    </citation>
    <scope>NUCLEOTIDE SEQUENCE</scope>
</reference>
<evidence type="ECO:0000313" key="2">
    <source>
        <dbReference type="EMBL" id="SVE27906.1"/>
    </source>
</evidence>
<dbReference type="SMART" id="SM00116">
    <property type="entry name" value="CBS"/>
    <property type="match status" value="1"/>
</dbReference>
<sequence>MYLKIPIETLLVSPKTPLEEVMQTIGRGNKQIALVVDGERRLIGTITDGDIRRAILNDTPMSAVASEVAHTSFTVGNPDMDRSEVFELLRSQKVRHLPLV</sequence>
<dbReference type="PROSITE" id="PS51371">
    <property type="entry name" value="CBS"/>
    <property type="match status" value="1"/>
</dbReference>
<gene>
    <name evidence="2" type="ORF">METZ01_LOCUS480760</name>
</gene>